<evidence type="ECO:0000313" key="10">
    <source>
        <dbReference type="Proteomes" id="UP000294003"/>
    </source>
</evidence>
<evidence type="ECO:0000256" key="6">
    <source>
        <dbReference type="ARBA" id="ARBA00023136"/>
    </source>
</evidence>
<dbReference type="EMBL" id="QJNS01000105">
    <property type="protein sequence ID" value="RYO87102.1"/>
    <property type="molecule type" value="Genomic_DNA"/>
</dbReference>
<dbReference type="PANTHER" id="PTHR40021">
    <property type="entry name" value="DEFECT AT LOW TEMPERATURE PROTEIN 1"/>
    <property type="match status" value="1"/>
</dbReference>
<keyword evidence="4 7" id="KW-0812">Transmembrane</keyword>
<feature type="compositionally biased region" description="Low complexity" evidence="8">
    <location>
        <begin position="526"/>
        <end position="537"/>
    </location>
</feature>
<evidence type="ECO:0000256" key="2">
    <source>
        <dbReference type="ARBA" id="ARBA00005550"/>
    </source>
</evidence>
<feature type="region of interest" description="Disordered" evidence="8">
    <location>
        <begin position="385"/>
        <end position="561"/>
    </location>
</feature>
<proteinExistence type="inferred from homology"/>
<protein>
    <recommendedName>
        <fullName evidence="3 7">Defect at low temperature protein 1</fullName>
    </recommendedName>
</protein>
<feature type="compositionally biased region" description="Basic and acidic residues" evidence="8">
    <location>
        <begin position="396"/>
        <end position="406"/>
    </location>
</feature>
<evidence type="ECO:0000256" key="4">
    <source>
        <dbReference type="ARBA" id="ARBA00022692"/>
    </source>
</evidence>
<evidence type="ECO:0000256" key="3">
    <source>
        <dbReference type="ARBA" id="ARBA00021353"/>
    </source>
</evidence>
<sequence>MTAARLLGRITYTSIYVILCFVLVLLLLIVPADIVRQVLRHTFQQANVLVLAIVYVFTLIVVTFVYVLRLYTTRAVLASISVPRPRIPVFEKGDGVKVNADVRAVIRASLSRSAAIAWAARPKVIPREAEAGAEGLETVVESDHVAGRISGDDQPRRNGAEDHSDNRKTSCLRLFSYFRFSKEKKQRKKLTTAEDQMGIALPPVRPVWGHIEHDGWDSPDSPDLPNLQYSTVLAELPNLIEAKAVSLAPPLDAESASTSNNPPQTQTLDPEAVMLLQRALNMSLRDYVGHLTSLGVLPSDDDDNPGRQQQAVSEFLDVYERARFSTRPMSRAHFRNLMHLFAEVLRAMRPPHPSVLYGDGFEDQADDNAAGRSYYNDYDRASVNSVSLSLSQSESDGQHIDDDAPRDGTPTTPAHSIASSSLIRLNSRSSSNSVRSSNASTHSQRQQRPPPRPHSLQPPHNSHRDSIYSYSYRDRNSSANTGHRYRTAPTTPMSRRQLGAGAGRASEDSSESLDAFAGRTGRPYYAAGSPPSSSASLRSRRSGASGGSGSQSQGSIVIRLARPEDRDARGLPYVLRVGDEL</sequence>
<comment type="caution">
    <text evidence="9">The sequence shown here is derived from an EMBL/GenBank/DDBJ whole genome shotgun (WGS) entry which is preliminary data.</text>
</comment>
<evidence type="ECO:0000256" key="1">
    <source>
        <dbReference type="ARBA" id="ARBA00002489"/>
    </source>
</evidence>
<keyword evidence="10" id="KW-1185">Reference proteome</keyword>
<feature type="compositionally biased region" description="Low complexity" evidence="8">
    <location>
        <begin position="416"/>
        <end position="447"/>
    </location>
</feature>
<feature type="compositionally biased region" description="Basic and acidic residues" evidence="8">
    <location>
        <begin position="462"/>
        <end position="476"/>
    </location>
</feature>
<dbReference type="PANTHER" id="PTHR40021:SF1">
    <property type="entry name" value="DEFECT AT LOW TEMPERATURE PROTEIN 1"/>
    <property type="match status" value="1"/>
</dbReference>
<keyword evidence="5 7" id="KW-1133">Transmembrane helix</keyword>
<gene>
    <name evidence="7" type="primary">DLT1</name>
    <name evidence="9" type="ORF">DL762_004406</name>
</gene>
<keyword evidence="6 7" id="KW-0472">Membrane</keyword>
<reference evidence="9 10" key="1">
    <citation type="submission" date="2018-06" db="EMBL/GenBank/DDBJ databases">
        <title>Complete Genomes of Monosporascus.</title>
        <authorList>
            <person name="Robinson A.J."/>
            <person name="Natvig D.O."/>
        </authorList>
    </citation>
    <scope>NUCLEOTIDE SEQUENCE [LARGE SCALE GENOMIC DNA]</scope>
    <source>
        <strain evidence="9 10">CBS 609.92</strain>
    </source>
</reference>
<accession>A0ABY0H7V2</accession>
<dbReference type="InterPro" id="IPR038869">
    <property type="entry name" value="DLT1"/>
</dbReference>
<comment type="function">
    <text evidence="1 7">Required for growth under high-pressure and low-temperature conditions.</text>
</comment>
<feature type="compositionally biased region" description="Low complexity" evidence="8">
    <location>
        <begin position="385"/>
        <end position="395"/>
    </location>
</feature>
<name>A0ABY0H7V2_9PEZI</name>
<comment type="similarity">
    <text evidence="2 7">Belongs to the DLT1 family.</text>
</comment>
<evidence type="ECO:0000256" key="7">
    <source>
        <dbReference type="RuleBase" id="RU367100"/>
    </source>
</evidence>
<dbReference type="Proteomes" id="UP000294003">
    <property type="component" value="Unassembled WGS sequence"/>
</dbReference>
<comment type="subcellular location">
    <subcellularLocation>
        <location evidence="7">Membrane</location>
        <topology evidence="7">Multi-pass membrane protein</topology>
    </subcellularLocation>
</comment>
<evidence type="ECO:0000313" key="9">
    <source>
        <dbReference type="EMBL" id="RYO87102.1"/>
    </source>
</evidence>
<feature type="transmembrane region" description="Helical" evidence="7">
    <location>
        <begin position="15"/>
        <end position="35"/>
    </location>
</feature>
<evidence type="ECO:0000256" key="8">
    <source>
        <dbReference type="SAM" id="MobiDB-lite"/>
    </source>
</evidence>
<feature type="transmembrane region" description="Helical" evidence="7">
    <location>
        <begin position="47"/>
        <end position="68"/>
    </location>
</feature>
<evidence type="ECO:0000256" key="5">
    <source>
        <dbReference type="ARBA" id="ARBA00022989"/>
    </source>
</evidence>
<organism evidence="9 10">
    <name type="scientific">Monosporascus cannonballus</name>
    <dbReference type="NCBI Taxonomy" id="155416"/>
    <lineage>
        <taxon>Eukaryota</taxon>
        <taxon>Fungi</taxon>
        <taxon>Dikarya</taxon>
        <taxon>Ascomycota</taxon>
        <taxon>Pezizomycotina</taxon>
        <taxon>Sordariomycetes</taxon>
        <taxon>Xylariomycetidae</taxon>
        <taxon>Xylariales</taxon>
        <taxon>Xylariales incertae sedis</taxon>
        <taxon>Monosporascus</taxon>
    </lineage>
</organism>